<dbReference type="InterPro" id="IPR011990">
    <property type="entry name" value="TPR-like_helical_dom_sf"/>
</dbReference>
<dbReference type="AlphaFoldDB" id="A0A327WNI5"/>
<sequence>MEDIRRITVQQERPLVHPFPTIMNRIHVHTLLPTLLMALLIGRLTLINQQSVTEPAPAAPELPYAPICGFTHVGGIPSSLLTQTVALRSNIGQFPTPTSTKSPKAQQYFEQGMAYLHGYSLVEAARSFHEALKYDSTFVMAHVSLSRLYIQLEDNKAALKAAETAQSLVNYASAREKAHIELRFAQLKAVDSLSNQKLLNEYRNKVNAAVKKFPTDLELWLLSGNSYEKFATGRGQGSSTASIAIYEKVLQMAPNHPSAHHFLIHAYEGMSDYGKALEHGKAYARLAPNLAHALHMYAHDLMKTGDVDRAIAEMKQTDAIERDLYRSEKYDAMYDWHHIHNISLLALCYQYQGRIGEAEKLVKERFETKRPINQERTFYNKMGYPTLLISQNRYAEATPIATELTRGKTPGERVIGHYLLGLMALKKNQLEAARTSLKASQTELVQAKNEAHTDWLNAWLDPHPKFLAALIALHDPNGREKGLADIRKFQTSARDQTGPDPWIEALFQLEMIAQVAYQLELNGFAEEAASVLAEHDPAYPGTHFALARIADRKGDKTTANREYQLARQGWSKADAVFLAQNFPKK</sequence>
<reference evidence="1 2" key="1">
    <citation type="submission" date="2018-06" db="EMBL/GenBank/DDBJ databases">
        <title>Genomic Encyclopedia of Archaeal and Bacterial Type Strains, Phase II (KMG-II): from individual species to whole genera.</title>
        <authorList>
            <person name="Goeker M."/>
        </authorList>
    </citation>
    <scope>NUCLEOTIDE SEQUENCE [LARGE SCALE GENOMIC DNA]</scope>
    <source>
        <strain evidence="1 2">DSM 21851</strain>
    </source>
</reference>
<proteinExistence type="predicted"/>
<accession>A0A327WNI5</accession>
<evidence type="ECO:0000313" key="1">
    <source>
        <dbReference type="EMBL" id="RAJ92554.1"/>
    </source>
</evidence>
<dbReference type="PANTHER" id="PTHR45588:SF1">
    <property type="entry name" value="WW DOMAIN-CONTAINING PROTEIN"/>
    <property type="match status" value="1"/>
</dbReference>
<dbReference type="SUPFAM" id="SSF48452">
    <property type="entry name" value="TPR-like"/>
    <property type="match status" value="1"/>
</dbReference>
<dbReference type="Gene3D" id="1.25.40.10">
    <property type="entry name" value="Tetratricopeptide repeat domain"/>
    <property type="match status" value="3"/>
</dbReference>
<gene>
    <name evidence="1" type="ORF">LX87_04884</name>
</gene>
<dbReference type="SMART" id="SM00028">
    <property type="entry name" value="TPR"/>
    <property type="match status" value="5"/>
</dbReference>
<dbReference type="EMBL" id="QLMC01000007">
    <property type="protein sequence ID" value="RAJ92554.1"/>
    <property type="molecule type" value="Genomic_DNA"/>
</dbReference>
<dbReference type="InterPro" id="IPR019734">
    <property type="entry name" value="TPR_rpt"/>
</dbReference>
<comment type="caution">
    <text evidence="1">The sequence shown here is derived from an EMBL/GenBank/DDBJ whole genome shotgun (WGS) entry which is preliminary data.</text>
</comment>
<keyword evidence="2" id="KW-1185">Reference proteome</keyword>
<dbReference type="PANTHER" id="PTHR45588">
    <property type="entry name" value="TPR DOMAIN-CONTAINING PROTEIN"/>
    <property type="match status" value="1"/>
</dbReference>
<protein>
    <submittedName>
        <fullName evidence="1">Uncharacterized protein</fullName>
    </submittedName>
</protein>
<evidence type="ECO:0000313" key="2">
    <source>
        <dbReference type="Proteomes" id="UP000248790"/>
    </source>
</evidence>
<dbReference type="Proteomes" id="UP000248790">
    <property type="component" value="Unassembled WGS sequence"/>
</dbReference>
<name>A0A327WNI5_LARAB</name>
<organism evidence="1 2">
    <name type="scientific">Larkinella arboricola</name>
    <dbReference type="NCBI Taxonomy" id="643671"/>
    <lineage>
        <taxon>Bacteria</taxon>
        <taxon>Pseudomonadati</taxon>
        <taxon>Bacteroidota</taxon>
        <taxon>Cytophagia</taxon>
        <taxon>Cytophagales</taxon>
        <taxon>Spirosomataceae</taxon>
        <taxon>Larkinella</taxon>
    </lineage>
</organism>